<organism evidence="1 2">
    <name type="scientific">Gallibacterium salpingitidis</name>
    <dbReference type="NCBI Taxonomy" id="505341"/>
    <lineage>
        <taxon>Bacteria</taxon>
        <taxon>Pseudomonadati</taxon>
        <taxon>Pseudomonadota</taxon>
        <taxon>Gammaproteobacteria</taxon>
        <taxon>Pasteurellales</taxon>
        <taxon>Pasteurellaceae</taxon>
        <taxon>Gallibacterium</taxon>
    </lineage>
</organism>
<dbReference type="AlphaFoldDB" id="A0AB36E432"/>
<dbReference type="EMBL" id="JTJU01000009">
    <property type="protein sequence ID" value="OBX11618.1"/>
    <property type="molecule type" value="Genomic_DNA"/>
</dbReference>
<accession>A0AB36E432</accession>
<dbReference type="RefSeq" id="WP_066112488.1">
    <property type="nucleotide sequence ID" value="NZ_CP103875.1"/>
</dbReference>
<evidence type="ECO:0000313" key="1">
    <source>
        <dbReference type="EMBL" id="OBX11618.1"/>
    </source>
</evidence>
<comment type="caution">
    <text evidence="1">The sequence shown here is derived from an EMBL/GenBank/DDBJ whole genome shotgun (WGS) entry which is preliminary data.</text>
</comment>
<sequence length="122" mass="14117">MALTIKCPFCGSDCRIRTSDNPSLLTVKAQIYCANCNELKADFIGQITNVKRAIYIDCPEAQRWEKPEKELIREQGKKPISNDERIQYLKRGEAQPDLFQTPPKKPLTPLERIERREKLCHS</sequence>
<reference evidence="1 2" key="1">
    <citation type="submission" date="2014-11" db="EMBL/GenBank/DDBJ databases">
        <title>Pan-genome of Gallibacterium spp.</title>
        <authorList>
            <person name="Kudirkiene E."/>
            <person name="Bojesen A.M."/>
        </authorList>
    </citation>
    <scope>NUCLEOTIDE SEQUENCE [LARGE SCALE GENOMIC DNA]</scope>
    <source>
        <strain evidence="1 2">18469/18</strain>
    </source>
</reference>
<protein>
    <recommendedName>
        <fullName evidence="3">Transcriptional regulator</fullName>
    </recommendedName>
</protein>
<evidence type="ECO:0008006" key="3">
    <source>
        <dbReference type="Google" id="ProtNLM"/>
    </source>
</evidence>
<proteinExistence type="predicted"/>
<evidence type="ECO:0000313" key="2">
    <source>
        <dbReference type="Proteomes" id="UP000092527"/>
    </source>
</evidence>
<dbReference type="Proteomes" id="UP000092527">
    <property type="component" value="Unassembled WGS sequence"/>
</dbReference>
<gene>
    <name evidence="1" type="ORF">QV09_01800</name>
</gene>
<name>A0AB36E432_9PAST</name>